<evidence type="ECO:0000256" key="2">
    <source>
        <dbReference type="SAM" id="SignalP"/>
    </source>
</evidence>
<organism evidence="3 4">
    <name type="scientific">Symbiobacterium thermophilum</name>
    <dbReference type="NCBI Taxonomy" id="2734"/>
    <lineage>
        <taxon>Bacteria</taxon>
        <taxon>Bacillati</taxon>
        <taxon>Bacillota</taxon>
        <taxon>Clostridia</taxon>
        <taxon>Eubacteriales</taxon>
        <taxon>Symbiobacteriaceae</taxon>
        <taxon>Symbiobacterium</taxon>
    </lineage>
</organism>
<comment type="caution">
    <text evidence="3">The sequence shown here is derived from an EMBL/GenBank/DDBJ whole genome shotgun (WGS) entry which is preliminary data.</text>
</comment>
<proteinExistence type="predicted"/>
<reference evidence="4" key="1">
    <citation type="submission" date="2016-04" db="EMBL/GenBank/DDBJ databases">
        <authorList>
            <person name="Antunes L.P."/>
            <person name="Martins L.F."/>
            <person name="Pereira R.V."/>
            <person name="Thomas A.M."/>
            <person name="Barbosa D."/>
            <person name="Nascimento L."/>
            <person name="Silva G.M."/>
            <person name="Condomitti G.W."/>
            <person name="Digiampietri L.A."/>
            <person name="Lombardi K.C."/>
            <person name="Ramos P.L."/>
            <person name="Quaggio R.B."/>
            <person name="Oliveira J.C."/>
            <person name="Pascon R.C."/>
            <person name="Cruz J.B."/>
            <person name="Silva A.M."/>
            <person name="Setubal J.C."/>
        </authorList>
    </citation>
    <scope>NUCLEOTIDE SEQUENCE [LARGE SCALE GENOMIC DNA]</scope>
</reference>
<evidence type="ECO:0000256" key="1">
    <source>
        <dbReference type="SAM" id="MobiDB-lite"/>
    </source>
</evidence>
<dbReference type="PROSITE" id="PS51257">
    <property type="entry name" value="PROKAR_LIPOPROTEIN"/>
    <property type="match status" value="1"/>
</dbReference>
<name>A0A1Y2T9C7_SYMTR</name>
<evidence type="ECO:0008006" key="5">
    <source>
        <dbReference type="Google" id="ProtNLM"/>
    </source>
</evidence>
<dbReference type="EMBL" id="LWLV01000218">
    <property type="protein sequence ID" value="OTA41795.1"/>
    <property type="molecule type" value="Genomic_DNA"/>
</dbReference>
<keyword evidence="2" id="KW-0732">Signal</keyword>
<sequence length="202" mass="21728">MRKVIALWLLGPGLVLLAGCRGAADGPPSETAAAPHPQVDAVLPAASAEGKPPVHSELMEVRQAPEPADPEPGDSLPGDLRGNAEDEVLILEVTAVREDDGRYRATASLTNKSGAGVELLYDCGSLLHLWYPDARLQLDSGQICPAVHSMLFPAGETMQREFVFDAREQGFPDVVVVYSRSLNGSHRHALRAVLEPIRENDH</sequence>
<evidence type="ECO:0000313" key="4">
    <source>
        <dbReference type="Proteomes" id="UP000194267"/>
    </source>
</evidence>
<evidence type="ECO:0000313" key="3">
    <source>
        <dbReference type="EMBL" id="OTA41795.1"/>
    </source>
</evidence>
<dbReference type="AlphaFoldDB" id="A0A1Y2T9C7"/>
<feature type="signal peptide" evidence="2">
    <location>
        <begin position="1"/>
        <end position="23"/>
    </location>
</feature>
<dbReference type="Proteomes" id="UP000194267">
    <property type="component" value="Unassembled WGS sequence"/>
</dbReference>
<gene>
    <name evidence="3" type="ORF">A6D92_03780</name>
</gene>
<protein>
    <recommendedName>
        <fullName evidence="5">Intracellular proteinase inhibitor BsuPI domain-containing protein</fullName>
    </recommendedName>
</protein>
<feature type="region of interest" description="Disordered" evidence="1">
    <location>
        <begin position="61"/>
        <end position="81"/>
    </location>
</feature>
<feature type="chain" id="PRO_5011009623" description="Intracellular proteinase inhibitor BsuPI domain-containing protein" evidence="2">
    <location>
        <begin position="24"/>
        <end position="202"/>
    </location>
</feature>
<accession>A0A1Y2T9C7</accession>